<dbReference type="AlphaFoldDB" id="A0A809RMB6"/>
<dbReference type="Pfam" id="PF00226">
    <property type="entry name" value="DnaJ"/>
    <property type="match status" value="1"/>
</dbReference>
<keyword evidence="2" id="KW-0812">Transmembrane</keyword>
<name>A0A809RMB6_9PROT</name>
<evidence type="ECO:0000313" key="5">
    <source>
        <dbReference type="Proteomes" id="UP000463939"/>
    </source>
</evidence>
<keyword evidence="2" id="KW-1133">Transmembrane helix</keyword>
<dbReference type="EMBL" id="AP021882">
    <property type="protein sequence ID" value="BBP02545.1"/>
    <property type="molecule type" value="Genomic_DNA"/>
</dbReference>
<dbReference type="SUPFAM" id="SSF46565">
    <property type="entry name" value="Chaperone J-domain"/>
    <property type="match status" value="1"/>
</dbReference>
<feature type="transmembrane region" description="Helical" evidence="2">
    <location>
        <begin position="160"/>
        <end position="182"/>
    </location>
</feature>
<dbReference type="Proteomes" id="UP000463939">
    <property type="component" value="Plasmid SGTM_pl1"/>
</dbReference>
<feature type="compositionally biased region" description="Basic and acidic residues" evidence="1">
    <location>
        <begin position="226"/>
        <end position="261"/>
    </location>
</feature>
<dbReference type="CDD" id="cd06257">
    <property type="entry name" value="DnaJ"/>
    <property type="match status" value="1"/>
</dbReference>
<keyword evidence="5" id="KW-1185">Reference proteome</keyword>
<evidence type="ECO:0000256" key="2">
    <source>
        <dbReference type="SAM" id="Phobius"/>
    </source>
</evidence>
<dbReference type="SMART" id="SM00271">
    <property type="entry name" value="DnaJ"/>
    <property type="match status" value="1"/>
</dbReference>
<evidence type="ECO:0000256" key="1">
    <source>
        <dbReference type="SAM" id="MobiDB-lite"/>
    </source>
</evidence>
<keyword evidence="2" id="KW-0472">Membrane</keyword>
<dbReference type="PRINTS" id="PR00625">
    <property type="entry name" value="JDOMAIN"/>
</dbReference>
<proteinExistence type="predicted"/>
<gene>
    <name evidence="4" type="ORF">SFSGTM_32530</name>
</gene>
<accession>A0A809RMB6</accession>
<organism evidence="4 5">
    <name type="scientific">Sulfuriferula nivalis</name>
    <dbReference type="NCBI Taxonomy" id="2675298"/>
    <lineage>
        <taxon>Bacteria</taxon>
        <taxon>Pseudomonadati</taxon>
        <taxon>Pseudomonadota</taxon>
        <taxon>Betaproteobacteria</taxon>
        <taxon>Nitrosomonadales</taxon>
        <taxon>Sulfuricellaceae</taxon>
        <taxon>Sulfuriferula</taxon>
    </lineage>
</organism>
<dbReference type="KEGG" id="sniv:SFSGTM_32530"/>
<dbReference type="InterPro" id="IPR052763">
    <property type="entry name" value="DnaJ_C4"/>
</dbReference>
<geneLocation type="plasmid" evidence="5">
    <name>sgtm_pl1 dna</name>
</geneLocation>
<dbReference type="InterPro" id="IPR001623">
    <property type="entry name" value="DnaJ_domain"/>
</dbReference>
<feature type="region of interest" description="Disordered" evidence="1">
    <location>
        <begin position="226"/>
        <end position="314"/>
    </location>
</feature>
<protein>
    <recommendedName>
        <fullName evidence="3">J domain-containing protein</fullName>
    </recommendedName>
</protein>
<feature type="compositionally biased region" description="Basic and acidic residues" evidence="1">
    <location>
        <begin position="271"/>
        <end position="307"/>
    </location>
</feature>
<evidence type="ECO:0000313" key="4">
    <source>
        <dbReference type="EMBL" id="BBP02545.1"/>
    </source>
</evidence>
<dbReference type="PANTHER" id="PTHR44825:SF1">
    <property type="entry name" value="DNAJ HOMOLOG SUBFAMILY C MEMBER 4"/>
    <property type="match status" value="1"/>
</dbReference>
<dbReference type="InterPro" id="IPR036869">
    <property type="entry name" value="J_dom_sf"/>
</dbReference>
<dbReference type="PROSITE" id="PS50076">
    <property type="entry name" value="DNAJ_2"/>
    <property type="match status" value="1"/>
</dbReference>
<evidence type="ECO:0000259" key="3">
    <source>
        <dbReference type="PROSITE" id="PS50076"/>
    </source>
</evidence>
<dbReference type="Gene3D" id="1.10.287.110">
    <property type="entry name" value="DnaJ domain"/>
    <property type="match status" value="1"/>
</dbReference>
<feature type="domain" description="J" evidence="3">
    <location>
        <begin position="10"/>
        <end position="76"/>
    </location>
</feature>
<keyword evidence="4" id="KW-0614">Plasmid</keyword>
<reference evidence="5" key="1">
    <citation type="submission" date="2019-11" db="EMBL/GenBank/DDBJ databases">
        <title>Isolation and characterization of a novel species in the genus Sulfuriferula.</title>
        <authorList>
            <person name="Mochizuki J."/>
            <person name="Kojima H."/>
            <person name="Fukui M."/>
        </authorList>
    </citation>
    <scope>NUCLEOTIDE SEQUENCE [LARGE SCALE GENOMIC DNA]</scope>
    <source>
        <strain evidence="5">SGTM</strain>
        <plasmid evidence="5">sgtm_pl1 dna</plasmid>
    </source>
</reference>
<dbReference type="PANTHER" id="PTHR44825">
    <property type="match status" value="1"/>
</dbReference>
<sequence>MPHVIKEKKTLYEILGVSPNASDSEIKTAYQNLSKNLQSAKNDTNRDDVDLKLKVINVAFNTLSITRTRDAYDARLAGLNVPKNTTTPPLSLIPLEMDEASSLKNEAMSLKTEAISLKAESVSLRADVIALKVERGYSGYQSTESVLEKSSRLLSPVKKAFAIVGSLVAIGLVIQLIFMLMINRQATTLVGNTSKAEEKVMLQDYYQRTGVRVASKAEMDLLEAASHREEQEQNKIREQERAKQQEDRKYQQFVEDGKQEGEIVSQNLQLAEEKARYEEDQKKRQAQEDQRRQDELEAERIQREKDSWQNTLTN</sequence>